<dbReference type="RefSeq" id="XP_058986428.1">
    <property type="nucleotide sequence ID" value="XM_059130445.1"/>
</dbReference>
<dbReference type="InterPro" id="IPR006601">
    <property type="entry name" value="Uncharacterised_DM11_DROME"/>
</dbReference>
<protein>
    <submittedName>
        <fullName evidence="2">Uncharacterized protein LOC131806389</fullName>
    </submittedName>
</protein>
<name>A0ABM3VKV6_MUSDO</name>
<evidence type="ECO:0000313" key="1">
    <source>
        <dbReference type="Proteomes" id="UP001652621"/>
    </source>
</evidence>
<dbReference type="Proteomes" id="UP001652621">
    <property type="component" value="Unplaced"/>
</dbReference>
<evidence type="ECO:0000313" key="2">
    <source>
        <dbReference type="RefSeq" id="XP_058986428.1"/>
    </source>
</evidence>
<proteinExistence type="predicted"/>
<dbReference type="SMART" id="SM00675">
    <property type="entry name" value="DM11"/>
    <property type="match status" value="1"/>
</dbReference>
<keyword evidence="1" id="KW-1185">Reference proteome</keyword>
<sequence length="199" mass="23088">MIKPRPIILISIVCLLYSVQPAYFALYEFILENDEVFDDCPQIPGNHGIHDLFDITNVTLAYSEGHVTVSGWGPCAWEGVEPTDRIGGRAELLKYHRGTWQPTPISIAVPDFCETLFDPTSMTYQVWGRHIHESERKCINNNGHIYHHEPFEVDTVFQFPWNVEERHKLVVKGTAYDLWNRPRPKEICFQIFGEFIKVK</sequence>
<reference evidence="2" key="1">
    <citation type="submission" date="2025-08" db="UniProtKB">
        <authorList>
            <consortium name="RefSeq"/>
        </authorList>
    </citation>
    <scope>IDENTIFICATION</scope>
    <source>
        <strain evidence="2">Aabys</strain>
        <tissue evidence="2">Whole body</tissue>
    </source>
</reference>
<dbReference type="GeneID" id="131806389"/>
<organism evidence="1 2">
    <name type="scientific">Musca domestica</name>
    <name type="common">House fly</name>
    <dbReference type="NCBI Taxonomy" id="7370"/>
    <lineage>
        <taxon>Eukaryota</taxon>
        <taxon>Metazoa</taxon>
        <taxon>Ecdysozoa</taxon>
        <taxon>Arthropoda</taxon>
        <taxon>Hexapoda</taxon>
        <taxon>Insecta</taxon>
        <taxon>Pterygota</taxon>
        <taxon>Neoptera</taxon>
        <taxon>Endopterygota</taxon>
        <taxon>Diptera</taxon>
        <taxon>Brachycera</taxon>
        <taxon>Muscomorpha</taxon>
        <taxon>Muscoidea</taxon>
        <taxon>Muscidae</taxon>
        <taxon>Musca</taxon>
    </lineage>
</organism>
<accession>A0ABM3VKV6</accession>
<gene>
    <name evidence="2" type="primary">LOC131806389</name>
</gene>